<accession>A0A8S9TI46</accession>
<dbReference type="Proteomes" id="UP000704712">
    <property type="component" value="Unassembled WGS sequence"/>
</dbReference>
<sequence>MVRTKNTVSILRAVDMEVSPSSSSDADNLLDDTELQVSSGSMMMTEAVLDGVPNAQSTGDIAGATRAVGDDKTDNNVKANSDVNSDAADSGDLLSTDNDDSSEPDPEKRRAAKLLRLRLAAAESVRSPIVTKSCIMCLPYRSIKRHGKVWIGT</sequence>
<proteinExistence type="predicted"/>
<name>A0A8S9TI46_PHYIN</name>
<evidence type="ECO:0000313" key="2">
    <source>
        <dbReference type="EMBL" id="KAF4127651.1"/>
    </source>
</evidence>
<dbReference type="EMBL" id="JAACNO010003229">
    <property type="protein sequence ID" value="KAF4127651.1"/>
    <property type="molecule type" value="Genomic_DNA"/>
</dbReference>
<protein>
    <submittedName>
        <fullName evidence="2">Uncharacterized protein</fullName>
    </submittedName>
</protein>
<organism evidence="2 3">
    <name type="scientific">Phytophthora infestans</name>
    <name type="common">Potato late blight agent</name>
    <name type="synonym">Botrytis infestans</name>
    <dbReference type="NCBI Taxonomy" id="4787"/>
    <lineage>
        <taxon>Eukaryota</taxon>
        <taxon>Sar</taxon>
        <taxon>Stramenopiles</taxon>
        <taxon>Oomycota</taxon>
        <taxon>Peronosporomycetes</taxon>
        <taxon>Peronosporales</taxon>
        <taxon>Peronosporaceae</taxon>
        <taxon>Phytophthora</taxon>
    </lineage>
</organism>
<feature type="region of interest" description="Disordered" evidence="1">
    <location>
        <begin position="47"/>
        <end position="108"/>
    </location>
</feature>
<dbReference type="AlphaFoldDB" id="A0A8S9TI46"/>
<gene>
    <name evidence="2" type="ORF">GN958_ATG23137</name>
</gene>
<evidence type="ECO:0000313" key="3">
    <source>
        <dbReference type="Proteomes" id="UP000704712"/>
    </source>
</evidence>
<comment type="caution">
    <text evidence="2">The sequence shown here is derived from an EMBL/GenBank/DDBJ whole genome shotgun (WGS) entry which is preliminary data.</text>
</comment>
<evidence type="ECO:0000256" key="1">
    <source>
        <dbReference type="SAM" id="MobiDB-lite"/>
    </source>
</evidence>
<reference evidence="2" key="1">
    <citation type="submission" date="2020-03" db="EMBL/GenBank/DDBJ databases">
        <title>Hybrid Assembly of Korean Phytophthora infestans isolates.</title>
        <authorList>
            <person name="Prokchorchik M."/>
            <person name="Lee Y."/>
            <person name="Seo J."/>
            <person name="Cho J.-H."/>
            <person name="Park Y.-E."/>
            <person name="Jang D.-C."/>
            <person name="Im J.-S."/>
            <person name="Choi J.-G."/>
            <person name="Park H.-J."/>
            <person name="Lee G.-B."/>
            <person name="Lee Y.-G."/>
            <person name="Hong S.-Y."/>
            <person name="Cho K."/>
            <person name="Sohn K.H."/>
        </authorList>
    </citation>
    <scope>NUCLEOTIDE SEQUENCE</scope>
    <source>
        <strain evidence="2">KR_2_A2</strain>
    </source>
</reference>